<protein>
    <submittedName>
        <fullName evidence="1">Uncharacterized protein</fullName>
    </submittedName>
</protein>
<evidence type="ECO:0000313" key="1">
    <source>
        <dbReference type="EMBL" id="CAB4139149.1"/>
    </source>
</evidence>
<reference evidence="1" key="1">
    <citation type="submission" date="2020-04" db="EMBL/GenBank/DDBJ databases">
        <authorList>
            <person name="Chiriac C."/>
            <person name="Salcher M."/>
            <person name="Ghai R."/>
            <person name="Kavagutti S V."/>
        </authorList>
    </citation>
    <scope>NUCLEOTIDE SEQUENCE</scope>
</reference>
<organism evidence="1">
    <name type="scientific">uncultured Caudovirales phage</name>
    <dbReference type="NCBI Taxonomy" id="2100421"/>
    <lineage>
        <taxon>Viruses</taxon>
        <taxon>Duplodnaviria</taxon>
        <taxon>Heunggongvirae</taxon>
        <taxon>Uroviricota</taxon>
        <taxon>Caudoviricetes</taxon>
        <taxon>Peduoviridae</taxon>
        <taxon>Maltschvirus</taxon>
        <taxon>Maltschvirus maltsch</taxon>
    </lineage>
</organism>
<proteinExistence type="predicted"/>
<accession>A0A6J5M5R8</accession>
<name>A0A6J5M5R8_9CAUD</name>
<gene>
    <name evidence="1" type="ORF">UFOVP343_46</name>
</gene>
<sequence>MKTCKTCKEEFSFELFPKSKQSGDGLHAHCRKCWSVRKADDYKKRWFVYQARLKKAECKKKGLPYDLTPAYLESIWTEECPVFGRPFVRFDKTHSDGPALDRIIPSLGYVKGNVVYISSRANRIKYDATVEELRQVLKFVEGATTISQESTPKRVEAPDSRKG</sequence>
<dbReference type="EMBL" id="LR796358">
    <property type="protein sequence ID" value="CAB4139149.1"/>
    <property type="molecule type" value="Genomic_DNA"/>
</dbReference>
<dbReference type="Gene3D" id="3.30.40.220">
    <property type="match status" value="1"/>
</dbReference>